<reference evidence="4" key="1">
    <citation type="submission" date="2015-09" db="EMBL/GenBank/DDBJ databases">
        <authorList>
            <consortium name="Pathogen Informatics"/>
        </authorList>
    </citation>
    <scope>NUCLEOTIDE SEQUENCE [LARGE SCALE GENOMIC DNA]</scope>
    <source>
        <strain evidence="4">Lake Konstanz</strain>
    </source>
</reference>
<protein>
    <submittedName>
        <fullName evidence="3">Procyclin-like gene, putative</fullName>
    </submittedName>
</protein>
<keyword evidence="2" id="KW-0472">Membrane</keyword>
<dbReference type="VEuPathDB" id="TriTrypDB:BSAL_90550"/>
<evidence type="ECO:0000313" key="3">
    <source>
        <dbReference type="EMBL" id="CUG85722.1"/>
    </source>
</evidence>
<dbReference type="AlphaFoldDB" id="A0A0S4JA62"/>
<sequence>APNGSAPFPDAQAPANGTRPFDSRRTPSANGTEHGPFGTLDAGRSSEPPRHDANGTEPRPDGDRRPLNGSAPFPDQRRDEQTPANGTAALAHSVNNSRHAEVHPAHRTSTGLSADRDAEGKIADELDEEDARAFDGVPRSEPPTLASVLPAMLAAVVLTCLVVAAASSLRRWWWAGRMLSYDAVKAVDTSAV</sequence>
<proteinExistence type="predicted"/>
<name>A0A0S4JA62_BODSA</name>
<keyword evidence="4" id="KW-1185">Reference proteome</keyword>
<accession>A0A0S4JA62</accession>
<keyword evidence="2" id="KW-0812">Transmembrane</keyword>
<organism evidence="3 4">
    <name type="scientific">Bodo saltans</name>
    <name type="common">Flagellated protozoan</name>
    <dbReference type="NCBI Taxonomy" id="75058"/>
    <lineage>
        <taxon>Eukaryota</taxon>
        <taxon>Discoba</taxon>
        <taxon>Euglenozoa</taxon>
        <taxon>Kinetoplastea</taxon>
        <taxon>Metakinetoplastina</taxon>
        <taxon>Eubodonida</taxon>
        <taxon>Bodonidae</taxon>
        <taxon>Bodo</taxon>
    </lineage>
</organism>
<feature type="transmembrane region" description="Helical" evidence="2">
    <location>
        <begin position="148"/>
        <end position="169"/>
    </location>
</feature>
<keyword evidence="2" id="KW-1133">Transmembrane helix</keyword>
<feature type="non-terminal residue" evidence="3">
    <location>
        <position position="1"/>
    </location>
</feature>
<dbReference type="EMBL" id="CYKH01001188">
    <property type="protein sequence ID" value="CUG85722.1"/>
    <property type="molecule type" value="Genomic_DNA"/>
</dbReference>
<feature type="compositionally biased region" description="Basic and acidic residues" evidence="1">
    <location>
        <begin position="47"/>
        <end position="66"/>
    </location>
</feature>
<evidence type="ECO:0000256" key="1">
    <source>
        <dbReference type="SAM" id="MobiDB-lite"/>
    </source>
</evidence>
<dbReference type="Proteomes" id="UP000051952">
    <property type="component" value="Unassembled WGS sequence"/>
</dbReference>
<evidence type="ECO:0000313" key="4">
    <source>
        <dbReference type="Proteomes" id="UP000051952"/>
    </source>
</evidence>
<gene>
    <name evidence="3" type="ORF">BSAL_90550</name>
</gene>
<feature type="region of interest" description="Disordered" evidence="1">
    <location>
        <begin position="1"/>
        <end position="117"/>
    </location>
</feature>
<evidence type="ECO:0000256" key="2">
    <source>
        <dbReference type="SAM" id="Phobius"/>
    </source>
</evidence>